<feature type="region of interest" description="Disordered" evidence="1">
    <location>
        <begin position="122"/>
        <end position="154"/>
    </location>
</feature>
<evidence type="ECO:0000313" key="3">
    <source>
        <dbReference type="Proteomes" id="UP001066276"/>
    </source>
</evidence>
<feature type="compositionally biased region" description="Basic residues" evidence="1">
    <location>
        <begin position="1"/>
        <end position="12"/>
    </location>
</feature>
<sequence>MSIGTKRGRGPRRSADLGRRAGGGSGPIVVNPSAHDGPKKSSTGVRSGTATLCGASATGPNLGPDLLLDTRGAAEEPQRLHFGGLKRDPWRRNRTDFAARLGKPEACTEEDRLSLRGRADAVARRENRTRPISLRQVDHSPKGNRESAHRAANWRSALGRSGELERARW</sequence>
<evidence type="ECO:0000256" key="1">
    <source>
        <dbReference type="SAM" id="MobiDB-lite"/>
    </source>
</evidence>
<protein>
    <submittedName>
        <fullName evidence="2">Uncharacterized protein</fullName>
    </submittedName>
</protein>
<dbReference type="AlphaFoldDB" id="A0AAV7TC40"/>
<reference evidence="2" key="1">
    <citation type="journal article" date="2022" name="bioRxiv">
        <title>Sequencing and chromosome-scale assembly of the giantPleurodeles waltlgenome.</title>
        <authorList>
            <person name="Brown T."/>
            <person name="Elewa A."/>
            <person name="Iarovenko S."/>
            <person name="Subramanian E."/>
            <person name="Araus A.J."/>
            <person name="Petzold A."/>
            <person name="Susuki M."/>
            <person name="Suzuki K.-i.T."/>
            <person name="Hayashi T."/>
            <person name="Toyoda A."/>
            <person name="Oliveira C."/>
            <person name="Osipova E."/>
            <person name="Leigh N.D."/>
            <person name="Simon A."/>
            <person name="Yun M.H."/>
        </authorList>
    </citation>
    <scope>NUCLEOTIDE SEQUENCE</scope>
    <source>
        <strain evidence="2">20211129_DDA</strain>
        <tissue evidence="2">Liver</tissue>
    </source>
</reference>
<feature type="compositionally biased region" description="Polar residues" evidence="1">
    <location>
        <begin position="40"/>
        <end position="50"/>
    </location>
</feature>
<dbReference type="EMBL" id="JANPWB010000007">
    <property type="protein sequence ID" value="KAJ1173856.1"/>
    <property type="molecule type" value="Genomic_DNA"/>
</dbReference>
<dbReference type="Proteomes" id="UP001066276">
    <property type="component" value="Chromosome 4_1"/>
</dbReference>
<gene>
    <name evidence="2" type="ORF">NDU88_005681</name>
</gene>
<feature type="compositionally biased region" description="Basic and acidic residues" evidence="1">
    <location>
        <begin position="136"/>
        <end position="149"/>
    </location>
</feature>
<keyword evidence="3" id="KW-1185">Reference proteome</keyword>
<proteinExistence type="predicted"/>
<comment type="caution">
    <text evidence="2">The sequence shown here is derived from an EMBL/GenBank/DDBJ whole genome shotgun (WGS) entry which is preliminary data.</text>
</comment>
<accession>A0AAV7TC40</accession>
<organism evidence="2 3">
    <name type="scientific">Pleurodeles waltl</name>
    <name type="common">Iberian ribbed newt</name>
    <dbReference type="NCBI Taxonomy" id="8319"/>
    <lineage>
        <taxon>Eukaryota</taxon>
        <taxon>Metazoa</taxon>
        <taxon>Chordata</taxon>
        <taxon>Craniata</taxon>
        <taxon>Vertebrata</taxon>
        <taxon>Euteleostomi</taxon>
        <taxon>Amphibia</taxon>
        <taxon>Batrachia</taxon>
        <taxon>Caudata</taxon>
        <taxon>Salamandroidea</taxon>
        <taxon>Salamandridae</taxon>
        <taxon>Pleurodelinae</taxon>
        <taxon>Pleurodeles</taxon>
    </lineage>
</organism>
<feature type="region of interest" description="Disordered" evidence="1">
    <location>
        <begin position="1"/>
        <end position="68"/>
    </location>
</feature>
<evidence type="ECO:0000313" key="2">
    <source>
        <dbReference type="EMBL" id="KAJ1173856.1"/>
    </source>
</evidence>
<name>A0AAV7TC40_PLEWA</name>